<dbReference type="AlphaFoldDB" id="A0A8R7QGU9"/>
<evidence type="ECO:0000313" key="1">
    <source>
        <dbReference type="EnsemblPlants" id="TuG1812G0500004648.01.T01.cds459478"/>
    </source>
</evidence>
<dbReference type="Proteomes" id="UP000015106">
    <property type="component" value="Chromosome 5"/>
</dbReference>
<sequence>MLSIMRQMNGSSHYMLRFQDTLSASKHWFVDILLLGIQMYQIKQGKKATYLNIMMKNLSCSQEKCFVEMQRLWAFQIRDLIFSTN</sequence>
<name>A0A8R7QGU9_TRIUA</name>
<dbReference type="Gramene" id="TuG1812G0500004648.01.T01">
    <property type="protein sequence ID" value="TuG1812G0500004648.01.T01.cds459478"/>
    <property type="gene ID" value="TuG1812G0500004648.01"/>
</dbReference>
<reference evidence="1" key="3">
    <citation type="submission" date="2022-06" db="UniProtKB">
        <authorList>
            <consortium name="EnsemblPlants"/>
        </authorList>
    </citation>
    <scope>IDENTIFICATION</scope>
</reference>
<accession>A0A8R7QGU9</accession>
<organism evidence="1 2">
    <name type="scientific">Triticum urartu</name>
    <name type="common">Red wild einkorn</name>
    <name type="synonym">Crithodium urartu</name>
    <dbReference type="NCBI Taxonomy" id="4572"/>
    <lineage>
        <taxon>Eukaryota</taxon>
        <taxon>Viridiplantae</taxon>
        <taxon>Streptophyta</taxon>
        <taxon>Embryophyta</taxon>
        <taxon>Tracheophyta</taxon>
        <taxon>Spermatophyta</taxon>
        <taxon>Magnoliopsida</taxon>
        <taxon>Liliopsida</taxon>
        <taxon>Poales</taxon>
        <taxon>Poaceae</taxon>
        <taxon>BOP clade</taxon>
        <taxon>Pooideae</taxon>
        <taxon>Triticodae</taxon>
        <taxon>Triticeae</taxon>
        <taxon>Triticinae</taxon>
        <taxon>Triticum</taxon>
    </lineage>
</organism>
<reference evidence="2" key="1">
    <citation type="journal article" date="2013" name="Nature">
        <title>Draft genome of the wheat A-genome progenitor Triticum urartu.</title>
        <authorList>
            <person name="Ling H.Q."/>
            <person name="Zhao S."/>
            <person name="Liu D."/>
            <person name="Wang J."/>
            <person name="Sun H."/>
            <person name="Zhang C."/>
            <person name="Fan H."/>
            <person name="Li D."/>
            <person name="Dong L."/>
            <person name="Tao Y."/>
            <person name="Gao C."/>
            <person name="Wu H."/>
            <person name="Li Y."/>
            <person name="Cui Y."/>
            <person name="Guo X."/>
            <person name="Zheng S."/>
            <person name="Wang B."/>
            <person name="Yu K."/>
            <person name="Liang Q."/>
            <person name="Yang W."/>
            <person name="Lou X."/>
            <person name="Chen J."/>
            <person name="Feng M."/>
            <person name="Jian J."/>
            <person name="Zhang X."/>
            <person name="Luo G."/>
            <person name="Jiang Y."/>
            <person name="Liu J."/>
            <person name="Wang Z."/>
            <person name="Sha Y."/>
            <person name="Zhang B."/>
            <person name="Wu H."/>
            <person name="Tang D."/>
            <person name="Shen Q."/>
            <person name="Xue P."/>
            <person name="Zou S."/>
            <person name="Wang X."/>
            <person name="Liu X."/>
            <person name="Wang F."/>
            <person name="Yang Y."/>
            <person name="An X."/>
            <person name="Dong Z."/>
            <person name="Zhang K."/>
            <person name="Zhang X."/>
            <person name="Luo M.C."/>
            <person name="Dvorak J."/>
            <person name="Tong Y."/>
            <person name="Wang J."/>
            <person name="Yang H."/>
            <person name="Li Z."/>
            <person name="Wang D."/>
            <person name="Zhang A."/>
            <person name="Wang J."/>
        </authorList>
    </citation>
    <scope>NUCLEOTIDE SEQUENCE</scope>
    <source>
        <strain evidence="2">cv. G1812</strain>
    </source>
</reference>
<proteinExistence type="predicted"/>
<reference evidence="1" key="2">
    <citation type="submission" date="2018-03" db="EMBL/GenBank/DDBJ databases">
        <title>The Triticum urartu genome reveals the dynamic nature of wheat genome evolution.</title>
        <authorList>
            <person name="Ling H."/>
            <person name="Ma B."/>
            <person name="Shi X."/>
            <person name="Liu H."/>
            <person name="Dong L."/>
            <person name="Sun H."/>
            <person name="Cao Y."/>
            <person name="Gao Q."/>
            <person name="Zheng S."/>
            <person name="Li Y."/>
            <person name="Yu Y."/>
            <person name="Du H."/>
            <person name="Qi M."/>
            <person name="Li Y."/>
            <person name="Yu H."/>
            <person name="Cui Y."/>
            <person name="Wang N."/>
            <person name="Chen C."/>
            <person name="Wu H."/>
            <person name="Zhao Y."/>
            <person name="Zhang J."/>
            <person name="Li Y."/>
            <person name="Zhou W."/>
            <person name="Zhang B."/>
            <person name="Hu W."/>
            <person name="Eijk M."/>
            <person name="Tang J."/>
            <person name="Witsenboer H."/>
            <person name="Zhao S."/>
            <person name="Li Z."/>
            <person name="Zhang A."/>
            <person name="Wang D."/>
            <person name="Liang C."/>
        </authorList>
    </citation>
    <scope>NUCLEOTIDE SEQUENCE [LARGE SCALE GENOMIC DNA]</scope>
    <source>
        <strain evidence="1">cv. G1812</strain>
    </source>
</reference>
<evidence type="ECO:0000313" key="2">
    <source>
        <dbReference type="Proteomes" id="UP000015106"/>
    </source>
</evidence>
<keyword evidence="2" id="KW-1185">Reference proteome</keyword>
<dbReference type="EnsemblPlants" id="TuG1812G0500004648.01.T01">
    <property type="protein sequence ID" value="TuG1812G0500004648.01.T01.cds459478"/>
    <property type="gene ID" value="TuG1812G0500004648.01"/>
</dbReference>
<protein>
    <submittedName>
        <fullName evidence="1">Uncharacterized protein</fullName>
    </submittedName>
</protein>